<dbReference type="Pfam" id="PF01248">
    <property type="entry name" value="Ribosomal_L7Ae"/>
    <property type="match status" value="1"/>
</dbReference>
<protein>
    <submittedName>
        <fullName evidence="2">L7Ae/L30e/S12e/Gadd45 family ribosomal protein</fullName>
    </submittedName>
</protein>
<keyword evidence="2" id="KW-0687">Ribonucleoprotein</keyword>
<organism evidence="2 3">
    <name type="scientific">Marinicrinis lubricantis</name>
    <dbReference type="NCBI Taxonomy" id="2086470"/>
    <lineage>
        <taxon>Bacteria</taxon>
        <taxon>Bacillati</taxon>
        <taxon>Bacillota</taxon>
        <taxon>Bacilli</taxon>
        <taxon>Bacillales</taxon>
        <taxon>Paenibacillaceae</taxon>
    </lineage>
</organism>
<keyword evidence="3" id="KW-1185">Reference proteome</keyword>
<dbReference type="InterPro" id="IPR004038">
    <property type="entry name" value="Ribosomal_eL8/eL30/eS12/Gad45"/>
</dbReference>
<dbReference type="Gene3D" id="3.30.1330.30">
    <property type="match status" value="1"/>
</dbReference>
<dbReference type="Proteomes" id="UP001596250">
    <property type="component" value="Unassembled WGS sequence"/>
</dbReference>
<gene>
    <name evidence="2" type="ORF">ACFPXP_07140</name>
</gene>
<dbReference type="GO" id="GO:0005840">
    <property type="term" value="C:ribosome"/>
    <property type="evidence" value="ECO:0007669"/>
    <property type="project" value="UniProtKB-KW"/>
</dbReference>
<feature type="domain" description="Ribosomal protein eL8/eL30/eS12/Gadd45" evidence="1">
    <location>
        <begin position="6"/>
        <end position="91"/>
    </location>
</feature>
<evidence type="ECO:0000313" key="2">
    <source>
        <dbReference type="EMBL" id="MFC5986207.1"/>
    </source>
</evidence>
<dbReference type="InterPro" id="IPR029064">
    <property type="entry name" value="Ribosomal_eL30-like_sf"/>
</dbReference>
<name>A0ABW1IMA5_9BACL</name>
<dbReference type="EMBL" id="JBHSQV010000036">
    <property type="protein sequence ID" value="MFC5986207.1"/>
    <property type="molecule type" value="Genomic_DNA"/>
</dbReference>
<dbReference type="RefSeq" id="WP_379893535.1">
    <property type="nucleotide sequence ID" value="NZ_CBCSCT010000001.1"/>
</dbReference>
<accession>A0ABW1IMA5</accession>
<evidence type="ECO:0000313" key="3">
    <source>
        <dbReference type="Proteomes" id="UP001596250"/>
    </source>
</evidence>
<comment type="caution">
    <text evidence="2">The sequence shown here is derived from an EMBL/GenBank/DDBJ whole genome shotgun (WGS) entry which is preliminary data.</text>
</comment>
<reference evidence="3" key="1">
    <citation type="journal article" date="2019" name="Int. J. Syst. Evol. Microbiol.">
        <title>The Global Catalogue of Microorganisms (GCM) 10K type strain sequencing project: providing services to taxonomists for standard genome sequencing and annotation.</title>
        <authorList>
            <consortium name="The Broad Institute Genomics Platform"/>
            <consortium name="The Broad Institute Genome Sequencing Center for Infectious Disease"/>
            <person name="Wu L."/>
            <person name="Ma J."/>
        </authorList>
    </citation>
    <scope>NUCLEOTIDE SEQUENCE [LARGE SCALE GENOMIC DNA]</scope>
    <source>
        <strain evidence="3">CCM 8749</strain>
    </source>
</reference>
<proteinExistence type="predicted"/>
<dbReference type="SUPFAM" id="SSF55315">
    <property type="entry name" value="L30e-like"/>
    <property type="match status" value="1"/>
</dbReference>
<sequence length="110" mass="12018">MNHNQKLTSRIGLAQRAGKLVMGEEGVIKAIRNGEAYAVIIVRDASENTRKKISDKCASYGVPLLEILDRYELGACTGKDVRVSAAVTDEGFARMIQESAKQYTEVDGID</sequence>
<keyword evidence="2" id="KW-0689">Ribosomal protein</keyword>
<evidence type="ECO:0000259" key="1">
    <source>
        <dbReference type="Pfam" id="PF01248"/>
    </source>
</evidence>